<evidence type="ECO:0000256" key="12">
    <source>
        <dbReference type="ARBA" id="ARBA00022840"/>
    </source>
</evidence>
<dbReference type="InterPro" id="IPR017441">
    <property type="entry name" value="Protein_kinase_ATP_BS"/>
</dbReference>
<dbReference type="InterPro" id="IPR008266">
    <property type="entry name" value="Tyr_kinase_AS"/>
</dbReference>
<protein>
    <recommendedName>
        <fullName evidence="2">non-specific serine/threonine protein kinase</fullName>
        <ecNumber evidence="2">2.7.11.1</ecNumber>
    </recommendedName>
</protein>
<accession>A0A2P5B6D3</accession>
<evidence type="ECO:0000256" key="16">
    <source>
        <dbReference type="ARBA" id="ARBA00023180"/>
    </source>
</evidence>
<evidence type="ECO:0000256" key="14">
    <source>
        <dbReference type="ARBA" id="ARBA00023136"/>
    </source>
</evidence>
<keyword evidence="7 20" id="KW-0812">Transmembrane</keyword>
<keyword evidence="16" id="KW-0325">Glycoprotein</keyword>
<comment type="catalytic activity">
    <reaction evidence="17">
        <text>L-threonyl-[protein] + ATP = O-phospho-L-threonyl-[protein] + ADP + H(+)</text>
        <dbReference type="Rhea" id="RHEA:46608"/>
        <dbReference type="Rhea" id="RHEA-COMP:11060"/>
        <dbReference type="Rhea" id="RHEA-COMP:11605"/>
        <dbReference type="ChEBI" id="CHEBI:15378"/>
        <dbReference type="ChEBI" id="CHEBI:30013"/>
        <dbReference type="ChEBI" id="CHEBI:30616"/>
        <dbReference type="ChEBI" id="CHEBI:61977"/>
        <dbReference type="ChEBI" id="CHEBI:456216"/>
        <dbReference type="EC" id="2.7.11.1"/>
    </reaction>
</comment>
<organism evidence="22 23">
    <name type="scientific">Parasponia andersonii</name>
    <name type="common">Sponia andersonii</name>
    <dbReference type="NCBI Taxonomy" id="3476"/>
    <lineage>
        <taxon>Eukaryota</taxon>
        <taxon>Viridiplantae</taxon>
        <taxon>Streptophyta</taxon>
        <taxon>Embryophyta</taxon>
        <taxon>Tracheophyta</taxon>
        <taxon>Spermatophyta</taxon>
        <taxon>Magnoliopsida</taxon>
        <taxon>eudicotyledons</taxon>
        <taxon>Gunneridae</taxon>
        <taxon>Pentapetalae</taxon>
        <taxon>rosids</taxon>
        <taxon>fabids</taxon>
        <taxon>Rosales</taxon>
        <taxon>Cannabaceae</taxon>
        <taxon>Parasponia</taxon>
    </lineage>
</organism>
<dbReference type="GO" id="GO:0016020">
    <property type="term" value="C:membrane"/>
    <property type="evidence" value="ECO:0007669"/>
    <property type="project" value="UniProtKB-SubCell"/>
</dbReference>
<keyword evidence="11 22" id="KW-0418">Kinase</keyword>
<dbReference type="Gene3D" id="3.80.10.10">
    <property type="entry name" value="Ribonuclease Inhibitor"/>
    <property type="match status" value="1"/>
</dbReference>
<feature type="domain" description="Protein kinase" evidence="21">
    <location>
        <begin position="170"/>
        <end position="440"/>
    </location>
</feature>
<evidence type="ECO:0000256" key="17">
    <source>
        <dbReference type="ARBA" id="ARBA00047899"/>
    </source>
</evidence>
<keyword evidence="6" id="KW-0808">Transferase</keyword>
<dbReference type="Pfam" id="PF00069">
    <property type="entry name" value="Pkinase"/>
    <property type="match status" value="1"/>
</dbReference>
<dbReference type="InterPro" id="IPR000719">
    <property type="entry name" value="Prot_kinase_dom"/>
</dbReference>
<keyword evidence="14 20" id="KW-0472">Membrane</keyword>
<dbReference type="GO" id="GO:0004674">
    <property type="term" value="F:protein serine/threonine kinase activity"/>
    <property type="evidence" value="ECO:0007669"/>
    <property type="project" value="UniProtKB-KW"/>
</dbReference>
<dbReference type="Gene3D" id="1.10.510.10">
    <property type="entry name" value="Transferase(Phosphotransferase) domain 1"/>
    <property type="match status" value="1"/>
</dbReference>
<evidence type="ECO:0000256" key="9">
    <source>
        <dbReference type="ARBA" id="ARBA00022737"/>
    </source>
</evidence>
<feature type="transmembrane region" description="Helical" evidence="20">
    <location>
        <begin position="101"/>
        <end position="125"/>
    </location>
</feature>
<evidence type="ECO:0000256" key="5">
    <source>
        <dbReference type="ARBA" id="ARBA00022614"/>
    </source>
</evidence>
<dbReference type="FunFam" id="1.10.510.10:FF:000479">
    <property type="entry name" value="Leucine-rich repeat receptor-like protein kinase"/>
    <property type="match status" value="1"/>
</dbReference>
<dbReference type="Pfam" id="PF13855">
    <property type="entry name" value="LRR_8"/>
    <property type="match status" value="1"/>
</dbReference>
<dbReference type="InterPro" id="IPR051420">
    <property type="entry name" value="Ser_Thr_Kinases_DiverseReg"/>
</dbReference>
<evidence type="ECO:0000256" key="4">
    <source>
        <dbReference type="ARBA" id="ARBA00022553"/>
    </source>
</evidence>
<evidence type="ECO:0000256" key="19">
    <source>
        <dbReference type="PROSITE-ProRule" id="PRU10141"/>
    </source>
</evidence>
<dbReference type="PANTHER" id="PTHR48005">
    <property type="entry name" value="LEUCINE RICH REPEAT KINASE 2"/>
    <property type="match status" value="1"/>
</dbReference>
<dbReference type="EC" id="2.7.11.1" evidence="2"/>
<keyword evidence="13 20" id="KW-1133">Transmembrane helix</keyword>
<evidence type="ECO:0000256" key="11">
    <source>
        <dbReference type="ARBA" id="ARBA00022777"/>
    </source>
</evidence>
<evidence type="ECO:0000313" key="22">
    <source>
        <dbReference type="EMBL" id="PON44349.1"/>
    </source>
</evidence>
<dbReference type="Proteomes" id="UP000237105">
    <property type="component" value="Unassembled WGS sequence"/>
</dbReference>
<keyword evidence="10 19" id="KW-0547">Nucleotide-binding</keyword>
<evidence type="ECO:0000256" key="6">
    <source>
        <dbReference type="ARBA" id="ARBA00022679"/>
    </source>
</evidence>
<proteinExistence type="predicted"/>
<keyword evidence="23" id="KW-1185">Reference proteome</keyword>
<keyword evidence="5" id="KW-0433">Leucine-rich repeat</keyword>
<gene>
    <name evidence="22" type="ORF">PanWU01x14_267380</name>
</gene>
<dbReference type="InterPro" id="IPR001611">
    <property type="entry name" value="Leu-rich_rpt"/>
</dbReference>
<dbReference type="SUPFAM" id="SSF56112">
    <property type="entry name" value="Protein kinase-like (PK-like)"/>
    <property type="match status" value="1"/>
</dbReference>
<evidence type="ECO:0000256" key="18">
    <source>
        <dbReference type="ARBA" id="ARBA00048679"/>
    </source>
</evidence>
<keyword evidence="3" id="KW-0723">Serine/threonine-protein kinase</keyword>
<evidence type="ECO:0000256" key="13">
    <source>
        <dbReference type="ARBA" id="ARBA00022989"/>
    </source>
</evidence>
<dbReference type="PROSITE" id="PS00109">
    <property type="entry name" value="PROTEIN_KINASE_TYR"/>
    <property type="match status" value="1"/>
</dbReference>
<dbReference type="Gene3D" id="3.30.200.20">
    <property type="entry name" value="Phosphorylase Kinase, domain 1"/>
    <property type="match status" value="1"/>
</dbReference>
<reference evidence="23" key="1">
    <citation type="submission" date="2016-06" db="EMBL/GenBank/DDBJ databases">
        <title>Parallel loss of symbiosis genes in relatives of nitrogen-fixing non-legume Parasponia.</title>
        <authorList>
            <person name="Van Velzen R."/>
            <person name="Holmer R."/>
            <person name="Bu F."/>
            <person name="Rutten L."/>
            <person name="Van Zeijl A."/>
            <person name="Liu W."/>
            <person name="Santuari L."/>
            <person name="Cao Q."/>
            <person name="Sharma T."/>
            <person name="Shen D."/>
            <person name="Roswanjaya Y."/>
            <person name="Wardhani T."/>
            <person name="Kalhor M.S."/>
            <person name="Jansen J."/>
            <person name="Van den Hoogen J."/>
            <person name="Gungor B."/>
            <person name="Hartog M."/>
            <person name="Hontelez J."/>
            <person name="Verver J."/>
            <person name="Yang W.-C."/>
            <person name="Schijlen E."/>
            <person name="Repin R."/>
            <person name="Schilthuizen M."/>
            <person name="Schranz E."/>
            <person name="Heidstra R."/>
            <person name="Miyata K."/>
            <person name="Fedorova E."/>
            <person name="Kohlen W."/>
            <person name="Bisseling T."/>
            <person name="Smit S."/>
            <person name="Geurts R."/>
        </authorList>
    </citation>
    <scope>NUCLEOTIDE SEQUENCE [LARGE SCALE GENOMIC DNA]</scope>
    <source>
        <strain evidence="23">cv. WU1-14</strain>
    </source>
</reference>
<evidence type="ECO:0000256" key="20">
    <source>
        <dbReference type="SAM" id="Phobius"/>
    </source>
</evidence>
<comment type="caution">
    <text evidence="22">The sequence shown here is derived from an EMBL/GenBank/DDBJ whole genome shotgun (WGS) entry which is preliminary data.</text>
</comment>
<evidence type="ECO:0000256" key="1">
    <source>
        <dbReference type="ARBA" id="ARBA00004479"/>
    </source>
</evidence>
<evidence type="ECO:0000256" key="8">
    <source>
        <dbReference type="ARBA" id="ARBA00022729"/>
    </source>
</evidence>
<keyword evidence="8" id="KW-0732">Signal</keyword>
<dbReference type="AlphaFoldDB" id="A0A2P5B6D3"/>
<dbReference type="EMBL" id="JXTB01000352">
    <property type="protein sequence ID" value="PON44349.1"/>
    <property type="molecule type" value="Genomic_DNA"/>
</dbReference>
<evidence type="ECO:0000256" key="7">
    <source>
        <dbReference type="ARBA" id="ARBA00022692"/>
    </source>
</evidence>
<dbReference type="PROSITE" id="PS50011">
    <property type="entry name" value="PROTEIN_KINASE_DOM"/>
    <property type="match status" value="1"/>
</dbReference>
<dbReference type="OrthoDB" id="1895577at2759"/>
<dbReference type="FunFam" id="3.80.10.10:FF:000722">
    <property type="entry name" value="Leucine-rich repeat receptor-like protein kinase"/>
    <property type="match status" value="1"/>
</dbReference>
<keyword evidence="12 19" id="KW-0067">ATP-binding</keyword>
<dbReference type="GO" id="GO:0005524">
    <property type="term" value="F:ATP binding"/>
    <property type="evidence" value="ECO:0007669"/>
    <property type="project" value="UniProtKB-UniRule"/>
</dbReference>
<dbReference type="InterPro" id="IPR011009">
    <property type="entry name" value="Kinase-like_dom_sf"/>
</dbReference>
<evidence type="ECO:0000313" key="23">
    <source>
        <dbReference type="Proteomes" id="UP000237105"/>
    </source>
</evidence>
<evidence type="ECO:0000256" key="2">
    <source>
        <dbReference type="ARBA" id="ARBA00012513"/>
    </source>
</evidence>
<dbReference type="PROSITE" id="PS00107">
    <property type="entry name" value="PROTEIN_KINASE_ATP"/>
    <property type="match status" value="1"/>
</dbReference>
<dbReference type="STRING" id="3476.A0A2P5B6D3"/>
<evidence type="ECO:0000256" key="3">
    <source>
        <dbReference type="ARBA" id="ARBA00022527"/>
    </source>
</evidence>
<dbReference type="InterPro" id="IPR032675">
    <property type="entry name" value="LRR_dom_sf"/>
</dbReference>
<name>A0A2P5B6D3_PARAD</name>
<evidence type="ECO:0000259" key="21">
    <source>
        <dbReference type="PROSITE" id="PS50011"/>
    </source>
</evidence>
<evidence type="ECO:0000256" key="10">
    <source>
        <dbReference type="ARBA" id="ARBA00022741"/>
    </source>
</evidence>
<comment type="subcellular location">
    <subcellularLocation>
        <location evidence="1">Membrane</location>
        <topology evidence="1">Single-pass type I membrane protein</topology>
    </subcellularLocation>
</comment>
<keyword evidence="9" id="KW-0677">Repeat</keyword>
<dbReference type="SUPFAM" id="SSF52058">
    <property type="entry name" value="L domain-like"/>
    <property type="match status" value="1"/>
</dbReference>
<sequence>MLDLSSNFLSGEIPPSFSELIRLEILNISRNHLSGRIPGSFSSLISLVSIDFSYNYLTGSIPVGITFQNAPASAYVGNPGLCGNASGVIPCKRSTKKSNSVLFLVIGLVCGLVVLATTTFIILMLCHYKFKVVNVESNRFHQNDSTPESLIWEREGRLSFGEIVEATEDFDDKYRIGKGGFGTVYKAVLSSGRVLAVKRLDISDTSDQIPELSQISFQNEIRTLTEVRHRNIIKLHGFCSRKGCMYLVYQYAKRGSLAKLLHDSNGGAEDLDWDLRVRIVEGLAAAISFLHHDCSPPVVHRDVSLNNVLLHWDFVPKLSDFGTARLLSPDSSNWTGLAGSYGYLAPELAYTMRVTEKCDVYSFGVVALEIMMGRHPGEFLESLSDNRELPLKDVLDQRLLPPSGKLSAAVVLVVSIALVCTRRAPESRTTMRYVAQELFTRSGAFLLEPLGTASIDKLDIHNKPGQDINYDLNH</sequence>
<dbReference type="FunFam" id="3.30.200.20:FF:000309">
    <property type="entry name" value="Leucine-rich repeat receptor protein kinase MSP1"/>
    <property type="match status" value="1"/>
</dbReference>
<keyword evidence="4" id="KW-0597">Phosphoprotein</keyword>
<keyword evidence="15" id="KW-0675">Receptor</keyword>
<feature type="binding site" evidence="19">
    <location>
        <position position="198"/>
    </location>
    <ligand>
        <name>ATP</name>
        <dbReference type="ChEBI" id="CHEBI:30616"/>
    </ligand>
</feature>
<evidence type="ECO:0000256" key="15">
    <source>
        <dbReference type="ARBA" id="ARBA00023170"/>
    </source>
</evidence>
<comment type="catalytic activity">
    <reaction evidence="18">
        <text>L-seryl-[protein] + ATP = O-phospho-L-seryl-[protein] + ADP + H(+)</text>
        <dbReference type="Rhea" id="RHEA:17989"/>
        <dbReference type="Rhea" id="RHEA-COMP:9863"/>
        <dbReference type="Rhea" id="RHEA-COMP:11604"/>
        <dbReference type="ChEBI" id="CHEBI:15378"/>
        <dbReference type="ChEBI" id="CHEBI:29999"/>
        <dbReference type="ChEBI" id="CHEBI:30616"/>
        <dbReference type="ChEBI" id="CHEBI:83421"/>
        <dbReference type="ChEBI" id="CHEBI:456216"/>
        <dbReference type="EC" id="2.7.11.1"/>
    </reaction>
</comment>
<dbReference type="PANTHER" id="PTHR48005:SF44">
    <property type="entry name" value="MDIS1-INTERACTING RECEPTOR LIKE KINASE 2-LIKE ISOFORM X1"/>
    <property type="match status" value="1"/>
</dbReference>